<dbReference type="AlphaFoldDB" id="A0A6H0XT20"/>
<gene>
    <name evidence="1" type="ORF">AMS68_003343</name>
</gene>
<sequence>MLLRSPQAPDIKYALCYLQQKSVEAIALVLKSCSWQDSHDECGGIIDKADDDGFMEVIRGHPQGLTHKRRDDASSKCAEQAGIKAPTNALQKTSDTAMESFMTSLLEQQEHVRHLPGCRV</sequence>
<dbReference type="EMBL" id="CP051140">
    <property type="protein sequence ID" value="QIW97825.1"/>
    <property type="molecule type" value="Genomic_DNA"/>
</dbReference>
<keyword evidence="2" id="KW-1185">Reference proteome</keyword>
<evidence type="ECO:0000313" key="2">
    <source>
        <dbReference type="Proteomes" id="UP000503462"/>
    </source>
</evidence>
<protein>
    <submittedName>
        <fullName evidence="1">Uncharacterized protein</fullName>
    </submittedName>
</protein>
<organism evidence="1 2">
    <name type="scientific">Peltaster fructicola</name>
    <dbReference type="NCBI Taxonomy" id="286661"/>
    <lineage>
        <taxon>Eukaryota</taxon>
        <taxon>Fungi</taxon>
        <taxon>Dikarya</taxon>
        <taxon>Ascomycota</taxon>
        <taxon>Pezizomycotina</taxon>
        <taxon>Dothideomycetes</taxon>
        <taxon>Dothideomycetes incertae sedis</taxon>
        <taxon>Peltaster</taxon>
    </lineage>
</organism>
<proteinExistence type="predicted"/>
<dbReference type="Proteomes" id="UP000503462">
    <property type="component" value="Chromosome 2"/>
</dbReference>
<reference evidence="1 2" key="1">
    <citation type="journal article" date="2016" name="Sci. Rep.">
        <title>Peltaster fructicola genome reveals evolution from an invasive phytopathogen to an ectophytic parasite.</title>
        <authorList>
            <person name="Xu C."/>
            <person name="Chen H."/>
            <person name="Gleason M.L."/>
            <person name="Xu J.R."/>
            <person name="Liu H."/>
            <person name="Zhang R."/>
            <person name="Sun G."/>
        </authorList>
    </citation>
    <scope>NUCLEOTIDE SEQUENCE [LARGE SCALE GENOMIC DNA]</scope>
    <source>
        <strain evidence="1 2">LNHT1506</strain>
    </source>
</reference>
<name>A0A6H0XT20_9PEZI</name>
<accession>A0A6H0XT20</accession>
<evidence type="ECO:0000313" key="1">
    <source>
        <dbReference type="EMBL" id="QIW97825.1"/>
    </source>
</evidence>